<gene>
    <name evidence="1" type="ORF">HPB49_005831</name>
</gene>
<name>A0ACB8CDP6_DERSI</name>
<evidence type="ECO:0000313" key="1">
    <source>
        <dbReference type="EMBL" id="KAH7940797.1"/>
    </source>
</evidence>
<comment type="caution">
    <text evidence="1">The sequence shown here is derived from an EMBL/GenBank/DDBJ whole genome shotgun (WGS) entry which is preliminary data.</text>
</comment>
<dbReference type="Proteomes" id="UP000821865">
    <property type="component" value="Chromosome 7"/>
</dbReference>
<evidence type="ECO:0000313" key="2">
    <source>
        <dbReference type="Proteomes" id="UP000821865"/>
    </source>
</evidence>
<reference evidence="1" key="1">
    <citation type="submission" date="2020-05" db="EMBL/GenBank/DDBJ databases">
        <title>Large-scale comparative analyses of tick genomes elucidate their genetic diversity and vector capacities.</title>
        <authorList>
            <person name="Jia N."/>
            <person name="Wang J."/>
            <person name="Shi W."/>
            <person name="Du L."/>
            <person name="Sun Y."/>
            <person name="Zhan W."/>
            <person name="Jiang J."/>
            <person name="Wang Q."/>
            <person name="Zhang B."/>
            <person name="Ji P."/>
            <person name="Sakyi L.B."/>
            <person name="Cui X."/>
            <person name="Yuan T."/>
            <person name="Jiang B."/>
            <person name="Yang W."/>
            <person name="Lam T.T.-Y."/>
            <person name="Chang Q."/>
            <person name="Ding S."/>
            <person name="Wang X."/>
            <person name="Zhu J."/>
            <person name="Ruan X."/>
            <person name="Zhao L."/>
            <person name="Wei J."/>
            <person name="Que T."/>
            <person name="Du C."/>
            <person name="Cheng J."/>
            <person name="Dai P."/>
            <person name="Han X."/>
            <person name="Huang E."/>
            <person name="Gao Y."/>
            <person name="Liu J."/>
            <person name="Shao H."/>
            <person name="Ye R."/>
            <person name="Li L."/>
            <person name="Wei W."/>
            <person name="Wang X."/>
            <person name="Wang C."/>
            <person name="Yang T."/>
            <person name="Huo Q."/>
            <person name="Li W."/>
            <person name="Guo W."/>
            <person name="Chen H."/>
            <person name="Zhou L."/>
            <person name="Ni X."/>
            <person name="Tian J."/>
            <person name="Zhou Y."/>
            <person name="Sheng Y."/>
            <person name="Liu T."/>
            <person name="Pan Y."/>
            <person name="Xia L."/>
            <person name="Li J."/>
            <person name="Zhao F."/>
            <person name="Cao W."/>
        </authorList>
    </citation>
    <scope>NUCLEOTIDE SEQUENCE</scope>
    <source>
        <strain evidence="1">Dsil-2018</strain>
    </source>
</reference>
<accession>A0ACB8CDP6</accession>
<keyword evidence="2" id="KW-1185">Reference proteome</keyword>
<sequence length="144" mass="16488">MTAAKLIKKNKDIGAFKLIQIPGYIGIRENELAQIVATAHITYQCNHDSEESIEAEPVEWSRLSVLEHHRRIPPKFAPTHSKPCKAEEITWRRLQTKTCPHRHLVHNRDKCPGECPWCGAEPMLDHITMECTEAPQENIDETTT</sequence>
<proteinExistence type="predicted"/>
<organism evidence="1 2">
    <name type="scientific">Dermacentor silvarum</name>
    <name type="common">Tick</name>
    <dbReference type="NCBI Taxonomy" id="543639"/>
    <lineage>
        <taxon>Eukaryota</taxon>
        <taxon>Metazoa</taxon>
        <taxon>Ecdysozoa</taxon>
        <taxon>Arthropoda</taxon>
        <taxon>Chelicerata</taxon>
        <taxon>Arachnida</taxon>
        <taxon>Acari</taxon>
        <taxon>Parasitiformes</taxon>
        <taxon>Ixodida</taxon>
        <taxon>Ixodoidea</taxon>
        <taxon>Ixodidae</taxon>
        <taxon>Rhipicephalinae</taxon>
        <taxon>Dermacentor</taxon>
    </lineage>
</organism>
<dbReference type="EMBL" id="CM023476">
    <property type="protein sequence ID" value="KAH7940797.1"/>
    <property type="molecule type" value="Genomic_DNA"/>
</dbReference>
<protein>
    <submittedName>
        <fullName evidence="1">Uncharacterized protein</fullName>
    </submittedName>
</protein>